<dbReference type="EMBL" id="CADIJQ010000001">
    <property type="protein sequence ID" value="CAB3652433.1"/>
    <property type="molecule type" value="Genomic_DNA"/>
</dbReference>
<evidence type="ECO:0000313" key="2">
    <source>
        <dbReference type="EMBL" id="CAB3652433.1"/>
    </source>
</evidence>
<protein>
    <submittedName>
        <fullName evidence="2">UTP pyrophosphatase</fullName>
        <ecNumber evidence="2">3.6.1.-</ecNumber>
    </submittedName>
</protein>
<name>A0A6S6YZG5_9BURK</name>
<dbReference type="Pfam" id="PF01863">
    <property type="entry name" value="YgjP-like"/>
    <property type="match status" value="1"/>
</dbReference>
<dbReference type="InterPro" id="IPR053136">
    <property type="entry name" value="UTP_pyrophosphatase-like"/>
</dbReference>
<keyword evidence="3" id="KW-1185">Reference proteome</keyword>
<evidence type="ECO:0000313" key="3">
    <source>
        <dbReference type="Proteomes" id="UP000494269"/>
    </source>
</evidence>
<dbReference type="CDD" id="cd07344">
    <property type="entry name" value="M48_yhfN_like"/>
    <property type="match status" value="1"/>
</dbReference>
<evidence type="ECO:0000259" key="1">
    <source>
        <dbReference type="Pfam" id="PF01863"/>
    </source>
</evidence>
<organism evidence="2 3">
    <name type="scientific">Achromobacter kerstersii</name>
    <dbReference type="NCBI Taxonomy" id="1353890"/>
    <lineage>
        <taxon>Bacteria</taxon>
        <taxon>Pseudomonadati</taxon>
        <taxon>Pseudomonadota</taxon>
        <taxon>Betaproteobacteria</taxon>
        <taxon>Burkholderiales</taxon>
        <taxon>Alcaligenaceae</taxon>
        <taxon>Achromobacter</taxon>
    </lineage>
</organism>
<dbReference type="InterPro" id="IPR002725">
    <property type="entry name" value="YgjP-like_metallopeptidase"/>
</dbReference>
<dbReference type="PANTHER" id="PTHR30399:SF1">
    <property type="entry name" value="UTP PYROPHOSPHATASE"/>
    <property type="match status" value="1"/>
</dbReference>
<dbReference type="EC" id="3.6.1.-" evidence="2"/>
<feature type="domain" description="YgjP-like metallopeptidase" evidence="1">
    <location>
        <begin position="97"/>
        <end position="154"/>
    </location>
</feature>
<dbReference type="GO" id="GO:0016787">
    <property type="term" value="F:hydrolase activity"/>
    <property type="evidence" value="ECO:0007669"/>
    <property type="project" value="UniProtKB-KW"/>
</dbReference>
<gene>
    <name evidence="2" type="primary">ygjP</name>
    <name evidence="2" type="ORF">LMG3441_00119</name>
</gene>
<dbReference type="Proteomes" id="UP000494269">
    <property type="component" value="Unassembled WGS sequence"/>
</dbReference>
<keyword evidence="2" id="KW-0378">Hydrolase</keyword>
<sequence length="173" mass="20194">MTALKYLTGYPENLLLQAQTLLDQGKLGPALKSRYPDGPHDVRTDRALYEYVTDLKNTYMRNGDLINKVAYDSKIHVIQHALGQHTYISRVQGGKLRAKHEIRVATLFKTVPAEFLKMITVHELAHLKEKDHNKAFYNLCLRMEPHYHQYEFDLRLYLTHLEATRETLWDTKG</sequence>
<accession>A0A6S6YZG5</accession>
<dbReference type="RefSeq" id="WP_054425876.1">
    <property type="nucleotide sequence ID" value="NZ_CADIJQ010000001.1"/>
</dbReference>
<dbReference type="AlphaFoldDB" id="A0A6S6YZG5"/>
<dbReference type="Gene3D" id="3.30.2010.10">
    <property type="entry name" value="Metalloproteases ('zincins'), catalytic domain"/>
    <property type="match status" value="1"/>
</dbReference>
<reference evidence="2 3" key="1">
    <citation type="submission" date="2020-04" db="EMBL/GenBank/DDBJ databases">
        <authorList>
            <person name="De Canck E."/>
        </authorList>
    </citation>
    <scope>NUCLEOTIDE SEQUENCE [LARGE SCALE GENOMIC DNA]</scope>
    <source>
        <strain evidence="2 3">LMG 3441</strain>
    </source>
</reference>
<dbReference type="PANTHER" id="PTHR30399">
    <property type="entry name" value="UNCHARACTERIZED PROTEIN YGJP"/>
    <property type="match status" value="1"/>
</dbReference>
<proteinExistence type="predicted"/>